<feature type="compositionally biased region" description="Polar residues" evidence="1">
    <location>
        <begin position="61"/>
        <end position="104"/>
    </location>
</feature>
<feature type="region of interest" description="Disordered" evidence="1">
    <location>
        <begin position="22"/>
        <end position="47"/>
    </location>
</feature>
<dbReference type="Gene3D" id="1.10.150.50">
    <property type="entry name" value="Transcription Factor, Ets-1"/>
    <property type="match status" value="1"/>
</dbReference>
<keyword evidence="3" id="KW-1185">Reference proteome</keyword>
<dbReference type="Proteomes" id="UP000694941">
    <property type="component" value="Unplaced"/>
</dbReference>
<feature type="domain" description="SAM" evidence="2">
    <location>
        <begin position="475"/>
        <end position="521"/>
    </location>
</feature>
<dbReference type="PANTHER" id="PTHR12247">
    <property type="entry name" value="POLYCOMB GROUP PROTEIN"/>
    <property type="match status" value="1"/>
</dbReference>
<feature type="compositionally biased region" description="Polar residues" evidence="1">
    <location>
        <begin position="36"/>
        <end position="46"/>
    </location>
</feature>
<evidence type="ECO:0000313" key="4">
    <source>
        <dbReference type="RefSeq" id="XP_022247775.1"/>
    </source>
</evidence>
<protein>
    <submittedName>
        <fullName evidence="4">Uncharacterized protein LOC106464375 isoform X3</fullName>
    </submittedName>
</protein>
<dbReference type="InterPro" id="IPR050548">
    <property type="entry name" value="PcG_chromatin_remod_factors"/>
</dbReference>
<dbReference type="PANTHER" id="PTHR12247:SF138">
    <property type="entry name" value="POLYHOMEOTIC DISTAL, ISOFORM A-RELATED"/>
    <property type="match status" value="1"/>
</dbReference>
<reference evidence="4" key="1">
    <citation type="submission" date="2025-08" db="UniProtKB">
        <authorList>
            <consortium name="RefSeq"/>
        </authorList>
    </citation>
    <scope>IDENTIFICATION</scope>
    <source>
        <tissue evidence="4">Muscle</tissue>
    </source>
</reference>
<name>A0ABM1SVW9_LIMPO</name>
<dbReference type="SUPFAM" id="SSF47769">
    <property type="entry name" value="SAM/Pointed domain"/>
    <property type="match status" value="1"/>
</dbReference>
<feature type="region of interest" description="Disordered" evidence="1">
    <location>
        <begin position="283"/>
        <end position="302"/>
    </location>
</feature>
<accession>A0ABM1SVW9</accession>
<evidence type="ECO:0000259" key="2">
    <source>
        <dbReference type="PROSITE" id="PS50105"/>
    </source>
</evidence>
<feature type="region of interest" description="Disordered" evidence="1">
    <location>
        <begin position="61"/>
        <end position="133"/>
    </location>
</feature>
<evidence type="ECO:0000256" key="1">
    <source>
        <dbReference type="SAM" id="MobiDB-lite"/>
    </source>
</evidence>
<feature type="compositionally biased region" description="Basic and acidic residues" evidence="1">
    <location>
        <begin position="350"/>
        <end position="360"/>
    </location>
</feature>
<dbReference type="GeneID" id="106464375"/>
<dbReference type="InterPro" id="IPR001660">
    <property type="entry name" value="SAM"/>
</dbReference>
<dbReference type="RefSeq" id="XP_022247775.1">
    <property type="nucleotide sequence ID" value="XM_022392067.1"/>
</dbReference>
<dbReference type="SMART" id="SM00454">
    <property type="entry name" value="SAM"/>
    <property type="match status" value="1"/>
</dbReference>
<feature type="region of interest" description="Disordered" evidence="1">
    <location>
        <begin position="345"/>
        <end position="370"/>
    </location>
</feature>
<feature type="compositionally biased region" description="Low complexity" evidence="1">
    <location>
        <begin position="175"/>
        <end position="191"/>
    </location>
</feature>
<dbReference type="Pfam" id="PF07647">
    <property type="entry name" value="SAM_2"/>
    <property type="match status" value="1"/>
</dbReference>
<dbReference type="PROSITE" id="PS50105">
    <property type="entry name" value="SAM_DOMAIN"/>
    <property type="match status" value="1"/>
</dbReference>
<proteinExistence type="predicted"/>
<feature type="region of interest" description="Disordered" evidence="1">
    <location>
        <begin position="163"/>
        <end position="192"/>
    </location>
</feature>
<sequence length="565" mass="61818">MRCSCSQGTKIFVVETLCTPEDSEGTLNREIRSTRSDTNQSDTNCGEKSFDHVIQTTRADQQLRCASTSPTRRSPGNYGSPSTCSTETQNKDYQGSSPGAQLENSTRKTSTEGIFPAGTDYKAPPGGGQQQQLGASAFSCSSSIISLNNDMPTDMLLTARDSTTLPVKPERLSPEFESSSPSVSPHSPNSSRAFPSTLGLGFGLRGAFPPSSPGLERCTSSGLACGASALKQMEMMTRNYSDFMRCLAAKYNNQNNQESFSFVQPNGIARPFETHLYKSGILGRTSEPSDNNSRKLESHHKLSPVLGENRTVPFSFGDFSSSQTLLNLVRTASAQSASQLENYLRGANKRPLESENKSDPLDLTMGTTKRPRLDTTDTLLHRSRLYSPISQNISDIIGCIKTETESLTSNHNDPVSKVSVRKTPSWSNLLDERISKSENSPVRTSPKSSDKVRCPSFCTDKSCSNKSNASEVALWTIDDVVRFVTSVESCAEYADNFREHSIDGTSLPLLNEDHLTTYLGMKLGPALKLRSKLAKKIGHCVVCMHCIHCHLDEYEKRNDITTSGK</sequence>
<evidence type="ECO:0000313" key="3">
    <source>
        <dbReference type="Proteomes" id="UP000694941"/>
    </source>
</evidence>
<dbReference type="InterPro" id="IPR013761">
    <property type="entry name" value="SAM/pointed_sf"/>
</dbReference>
<organism evidence="3 4">
    <name type="scientific">Limulus polyphemus</name>
    <name type="common">Atlantic horseshoe crab</name>
    <dbReference type="NCBI Taxonomy" id="6850"/>
    <lineage>
        <taxon>Eukaryota</taxon>
        <taxon>Metazoa</taxon>
        <taxon>Ecdysozoa</taxon>
        <taxon>Arthropoda</taxon>
        <taxon>Chelicerata</taxon>
        <taxon>Merostomata</taxon>
        <taxon>Xiphosura</taxon>
        <taxon>Limulidae</taxon>
        <taxon>Limulus</taxon>
    </lineage>
</organism>
<gene>
    <name evidence="4" type="primary">LOC106464375</name>
</gene>